<evidence type="ECO:0000259" key="1">
    <source>
        <dbReference type="PROSITE" id="PS50164"/>
    </source>
</evidence>
<evidence type="ECO:0000313" key="2">
    <source>
        <dbReference type="EMBL" id="CTQ47283.1"/>
    </source>
</evidence>
<dbReference type="InterPro" id="IPR035901">
    <property type="entry name" value="GIY-YIG_endonuc_sf"/>
</dbReference>
<dbReference type="OrthoDB" id="89044at2"/>
<reference evidence="3" key="1">
    <citation type="submission" date="2015-07" db="EMBL/GenBank/DDBJ databases">
        <authorList>
            <person name="Rodrigo-Torres Lidia"/>
            <person name="Arahal R.David."/>
        </authorList>
    </citation>
    <scope>NUCLEOTIDE SEQUENCE [LARGE SCALE GENOMIC DNA]</scope>
    <source>
        <strain evidence="3">CECT 4801</strain>
    </source>
</reference>
<protein>
    <recommendedName>
        <fullName evidence="1">GIY-YIG domain-containing protein</fullName>
    </recommendedName>
</protein>
<dbReference type="Gene3D" id="3.40.1440.10">
    <property type="entry name" value="GIY-YIG endonuclease"/>
    <property type="match status" value="1"/>
</dbReference>
<keyword evidence="3" id="KW-1185">Reference proteome</keyword>
<dbReference type="AlphaFoldDB" id="A0A0M6YCQ2"/>
<dbReference type="CDD" id="cd10446">
    <property type="entry name" value="GIY-YIG_unchar_1"/>
    <property type="match status" value="1"/>
</dbReference>
<name>A0A0M6YCQ2_9HYPH</name>
<feature type="domain" description="GIY-YIG" evidence="1">
    <location>
        <begin position="206"/>
        <end position="294"/>
    </location>
</feature>
<dbReference type="InterPro" id="IPR000305">
    <property type="entry name" value="GIY-YIG_endonuc"/>
</dbReference>
<accession>A0A0M6YCQ2</accession>
<dbReference type="SUPFAM" id="SSF82771">
    <property type="entry name" value="GIY-YIG endonuclease"/>
    <property type="match status" value="1"/>
</dbReference>
<dbReference type="PROSITE" id="PS50164">
    <property type="entry name" value="GIY_YIG"/>
    <property type="match status" value="1"/>
</dbReference>
<sequence>MNELQINDLLNKRGIDPGKVIVMRHRPFERELAKVLPWLAADKPDLFNAYQQTQGEKLERTMRTLEGAGHVASFIGHESGKALFVGIYEIAASRPLSREDYWKMPAFTELKSLGMKGFTDDQDRETILWFDLNLTDAFADWKGKLVIGWPPPERSWWRRSHKNEMPILAVREESGLDAAMPEWNAIDLGWHELAVLPSQWRAALSHWRGIYLIFDECDGKSYVGSAYGSGNLLSRWTEYAASGHGGNRLLRNRDPKSFRFTILQRVSPDMNAEDVIRLESSWKDRLHTRVPFGLNDN</sequence>
<dbReference type="Proteomes" id="UP000048926">
    <property type="component" value="Unassembled WGS sequence"/>
</dbReference>
<organism evidence="2 3">
    <name type="scientific">Roseibium aggregatum</name>
    <dbReference type="NCBI Taxonomy" id="187304"/>
    <lineage>
        <taxon>Bacteria</taxon>
        <taxon>Pseudomonadati</taxon>
        <taxon>Pseudomonadota</taxon>
        <taxon>Alphaproteobacteria</taxon>
        <taxon>Hyphomicrobiales</taxon>
        <taxon>Stappiaceae</taxon>
        <taxon>Roseibium</taxon>
    </lineage>
</organism>
<evidence type="ECO:0000313" key="3">
    <source>
        <dbReference type="Proteomes" id="UP000048926"/>
    </source>
</evidence>
<dbReference type="Pfam" id="PF01541">
    <property type="entry name" value="GIY-YIG"/>
    <property type="match status" value="1"/>
</dbReference>
<gene>
    <name evidence="2" type="ORF">LAL4801_05745</name>
</gene>
<dbReference type="EMBL" id="CXST01000006">
    <property type="protein sequence ID" value="CTQ47283.1"/>
    <property type="molecule type" value="Genomic_DNA"/>
</dbReference>
<proteinExistence type="predicted"/>